<dbReference type="HAMAP" id="MF_01871">
    <property type="entry name" value="DabA"/>
    <property type="match status" value="1"/>
</dbReference>
<dbReference type="Proteomes" id="UP000027059">
    <property type="component" value="Chromosome"/>
</dbReference>
<evidence type="ECO:0000256" key="1">
    <source>
        <dbReference type="ARBA" id="ARBA00022448"/>
    </source>
</evidence>
<comment type="cofactor">
    <cofactor evidence="6">
        <name>Zn(2+)</name>
        <dbReference type="ChEBI" id="CHEBI:29105"/>
    </cofactor>
</comment>
<dbReference type="PANTHER" id="PTHR38344">
    <property type="entry name" value="UPF0753 PROTEIN AQ_863"/>
    <property type="match status" value="1"/>
</dbReference>
<dbReference type="KEGG" id="lfp:Y981_11820"/>
<evidence type="ECO:0000256" key="2">
    <source>
        <dbReference type="ARBA" id="ARBA00022475"/>
    </source>
</evidence>
<proteinExistence type="inferred from homology"/>
<evidence type="ECO:0000256" key="6">
    <source>
        <dbReference type="HAMAP-Rule" id="MF_01871"/>
    </source>
</evidence>
<comment type="subcellular location">
    <subcellularLocation>
        <location evidence="6">Cell membrane</location>
        <topology evidence="6">Peripheral membrane protein</topology>
    </subcellularLocation>
</comment>
<dbReference type="AlphaFoldDB" id="A0A059XYK2"/>
<comment type="subunit">
    <text evidence="6">Forms a complex with DabB.</text>
</comment>
<sequence>MNSRFLLPEDPALRHAVIDVRSRVRLAMELLPDTWPMDTFIHHNPLNGLEDLSFEEAVRTGESLFKGKGYPGPEKIRENLRSGKIKLSDLEDTFERVLPPAFVSGERTPFFPEMTLARFSLAQYLLSPDLPPFAPEPGDPSGFEWWNDLLPGICRSLEELGRRPDRHSLSQGLSRFLAFLSVKKEGKTSAFPGTGTDAKDVVLRIVGLPGEGSTFSEWTDRLFGTRIHAEINTVLSDVAALYLDEGQSFWPAPGRERGFYRLIRERWATRLPALSPHPFMPKLFSMLPSSPEEAILRVLESWGIPRQEWVGLFSREFAALPGWSGAIRWRADEHAEEARLPFSIEPVEWLAIRLALESVMVGDVLSVSLKTGPSRPSLVSFMQSNPKECLLRHWRQDPSLPLSLVQDIDRLAERSVVWGQLNPYWEGLWNRAQDSRSRAFDESTRLAWSVFRAWAFWETDGAFSSWDNPAVLDVLRAWDAHVPRERFGTWGLLAMEKNYRDAFLSTLSRSGKGTAALSSSRKEAPTRAQLLFCIDVRSEGIRRHLERSGGYETAGLAGFFGIPIRFKGFGSDHVQVLSPAILSPRHFLAEIHRPYEVGAVRVFFRGRRWLRWLSHLVHEMKNNIVTPYVFVEAIGWMSGLPMFGKTFLPGWYHRLVSRAERMFVPAISTTVLLDKISEKEARETVLSEERGLIRQVLFSKYGKKARTLPQNALEEFRYLVLSGTSRSSESASAETALGRFLGLSWQDENELVRVLREDYQLRPKRSESRLEELSRMGLTPSEQVAFAETALSLAALHDNFAPLVVFFGHKSTSDNNPYESALDCGACGGQDGSPNARVAASLLNRPSVRAGLEKKGIRIPDTTWFLAGVHDTTTDTFTLYDGEDWPVTHEKAIRELVRDLHQAGLSLAGERLRTFPGSYQKDTDDISARLSARSHDWAEVRPEWGLSGNAAFLVGPRRLTRGIDLGGRVFLQEYEYTLDPSGKVLETLLSGPLVVARWISLEHYFSTIDNDVYGSGSKVSHNVVGRFGVQFGNGGDLRMGLPWQTVFDAGVSRHEPMRLLCVICAPREKVESVLGGNLALSGPFDRGWAQLVVLDSPSGEFYEYRPGAEWSLWTQGSEKTSGEAGSGEMVVERGKRWMV</sequence>
<name>A0A059XYK2_9BACT</name>
<dbReference type="PANTHER" id="PTHR38344:SF1">
    <property type="entry name" value="INORGANIC CARBON TRANSPORTER SUBUNIT DABA-RELATED"/>
    <property type="match status" value="1"/>
</dbReference>
<dbReference type="Pfam" id="PF10070">
    <property type="entry name" value="DabA"/>
    <property type="match status" value="1"/>
</dbReference>
<protein>
    <recommendedName>
        <fullName evidence="6">Probable inorganic carbon transporter subunit DabA</fullName>
    </recommendedName>
</protein>
<evidence type="ECO:0000313" key="7">
    <source>
        <dbReference type="EMBL" id="AIA31998.1"/>
    </source>
</evidence>
<keyword evidence="2 6" id="KW-1003">Cell membrane</keyword>
<reference evidence="8" key="1">
    <citation type="submission" date="2014-02" db="EMBL/GenBank/DDBJ databases">
        <title>Complete genome sequence and comparative genomic analysis of the nitrogen-fixing bacterium Leptospirillum ferriphilum YSK.</title>
        <authorList>
            <person name="Guo X."/>
            <person name="Yin H."/>
            <person name="Liang Y."/>
            <person name="Hu Q."/>
            <person name="Ma L."/>
            <person name="Xiao Y."/>
            <person name="Zhang X."/>
            <person name="Qiu G."/>
            <person name="Liu X."/>
        </authorList>
    </citation>
    <scope>NUCLEOTIDE SEQUENCE [LARGE SCALE GENOMIC DNA]</scope>
    <source>
        <strain evidence="8">YSK</strain>
    </source>
</reference>
<evidence type="ECO:0000256" key="3">
    <source>
        <dbReference type="ARBA" id="ARBA00022723"/>
    </source>
</evidence>
<feature type="binding site" evidence="6">
    <location>
        <position position="824"/>
    </location>
    <ligand>
        <name>Zn(2+)</name>
        <dbReference type="ChEBI" id="CHEBI:29105"/>
    </ligand>
</feature>
<accession>A0A059XYK2</accession>
<comment type="similarity">
    <text evidence="6">Belongs to the inorganic carbon transporter (TC 9.A.2) DabA family.</text>
</comment>
<dbReference type="GO" id="GO:0008270">
    <property type="term" value="F:zinc ion binding"/>
    <property type="evidence" value="ECO:0007669"/>
    <property type="project" value="UniProtKB-UniRule"/>
</dbReference>
<organism evidence="7 8">
    <name type="scientific">Leptospirillum ferriphilum YSK</name>
    <dbReference type="NCBI Taxonomy" id="1441628"/>
    <lineage>
        <taxon>Bacteria</taxon>
        <taxon>Pseudomonadati</taxon>
        <taxon>Nitrospirota</taxon>
        <taxon>Nitrospiria</taxon>
        <taxon>Nitrospirales</taxon>
        <taxon>Nitrospiraceae</taxon>
        <taxon>Leptospirillum</taxon>
    </lineage>
</organism>
<dbReference type="InterPro" id="IPR018752">
    <property type="entry name" value="DabA"/>
</dbReference>
<feature type="binding site" evidence="6">
    <location>
        <position position="809"/>
    </location>
    <ligand>
        <name>Zn(2+)</name>
        <dbReference type="ChEBI" id="CHEBI:29105"/>
    </ligand>
</feature>
<keyword evidence="3 6" id="KW-0479">Metal-binding</keyword>
<keyword evidence="8" id="KW-1185">Reference proteome</keyword>
<keyword evidence="5 6" id="KW-0472">Membrane</keyword>
<dbReference type="GO" id="GO:0005886">
    <property type="term" value="C:plasma membrane"/>
    <property type="evidence" value="ECO:0007669"/>
    <property type="project" value="UniProtKB-SubCell"/>
</dbReference>
<evidence type="ECO:0000256" key="5">
    <source>
        <dbReference type="ARBA" id="ARBA00023136"/>
    </source>
</evidence>
<dbReference type="HOGENOM" id="CLU_009885_0_0_0"/>
<evidence type="ECO:0000313" key="8">
    <source>
        <dbReference type="Proteomes" id="UP000027059"/>
    </source>
</evidence>
<feature type="binding site" evidence="6">
    <location>
        <position position="533"/>
    </location>
    <ligand>
        <name>Zn(2+)</name>
        <dbReference type="ChEBI" id="CHEBI:29105"/>
    </ligand>
</feature>
<keyword evidence="1 6" id="KW-0813">Transport</keyword>
<evidence type="ECO:0000256" key="4">
    <source>
        <dbReference type="ARBA" id="ARBA00022833"/>
    </source>
</evidence>
<reference evidence="7 8" key="2">
    <citation type="journal article" date="2015" name="Biomed. Res. Int.">
        <title>Effects of Arsenite Resistance on the Growth and Functional Gene Expression of Leptospirillum ferriphilum and Acidithiobacillus thiooxidans in Pure Culture and Coculture.</title>
        <authorList>
            <person name="Jiang H."/>
            <person name="Liang Y."/>
            <person name="Yin H."/>
            <person name="Xiao Y."/>
            <person name="Guo X."/>
            <person name="Xu Y."/>
            <person name="Hu Q."/>
            <person name="Liu H."/>
            <person name="Liu X."/>
        </authorList>
    </citation>
    <scope>NUCLEOTIDE SEQUENCE [LARGE SCALE GENOMIC DNA]</scope>
    <source>
        <strain evidence="7 8">YSK</strain>
    </source>
</reference>
<comment type="function">
    <text evidence="6">Part of an energy-coupled inorganic carbon pump.</text>
</comment>
<gene>
    <name evidence="6" type="primary">dabA</name>
    <name evidence="7" type="ORF">Y981_11820</name>
</gene>
<keyword evidence="4 6" id="KW-0862">Zinc</keyword>
<dbReference type="EMBL" id="CP007243">
    <property type="protein sequence ID" value="AIA31998.1"/>
    <property type="molecule type" value="Genomic_DNA"/>
</dbReference>
<feature type="binding site" evidence="6">
    <location>
        <position position="535"/>
    </location>
    <ligand>
        <name>Zn(2+)</name>
        <dbReference type="ChEBI" id="CHEBI:29105"/>
    </ligand>
</feature>
<dbReference type="RefSeq" id="WP_038506283.1">
    <property type="nucleotide sequence ID" value="NZ_CP007243.1"/>
</dbReference>
<dbReference type="OrthoDB" id="9805101at2"/>